<sequence length="53" mass="6045">MVLTETEEAEELSWQMDGLRRFILSGNCDRLIAPDEKRLEGEEDKPMGSCITT</sequence>
<organism evidence="1">
    <name type="scientific">marine sediment metagenome</name>
    <dbReference type="NCBI Taxonomy" id="412755"/>
    <lineage>
        <taxon>unclassified sequences</taxon>
        <taxon>metagenomes</taxon>
        <taxon>ecological metagenomes</taxon>
    </lineage>
</organism>
<dbReference type="EMBL" id="LAZR01019822">
    <property type="protein sequence ID" value="KKL91113.1"/>
    <property type="molecule type" value="Genomic_DNA"/>
</dbReference>
<reference evidence="1" key="1">
    <citation type="journal article" date="2015" name="Nature">
        <title>Complex archaea that bridge the gap between prokaryotes and eukaryotes.</title>
        <authorList>
            <person name="Spang A."/>
            <person name="Saw J.H."/>
            <person name="Jorgensen S.L."/>
            <person name="Zaremba-Niedzwiedzka K."/>
            <person name="Martijn J."/>
            <person name="Lind A.E."/>
            <person name="van Eijk R."/>
            <person name="Schleper C."/>
            <person name="Guy L."/>
            <person name="Ettema T.J."/>
        </authorList>
    </citation>
    <scope>NUCLEOTIDE SEQUENCE</scope>
</reference>
<name>A0A0F9FXQ1_9ZZZZ</name>
<proteinExistence type="predicted"/>
<comment type="caution">
    <text evidence="1">The sequence shown here is derived from an EMBL/GenBank/DDBJ whole genome shotgun (WGS) entry which is preliminary data.</text>
</comment>
<accession>A0A0F9FXQ1</accession>
<gene>
    <name evidence="1" type="ORF">LCGC14_1897990</name>
</gene>
<dbReference type="AlphaFoldDB" id="A0A0F9FXQ1"/>
<protein>
    <submittedName>
        <fullName evidence="1">Uncharacterized protein</fullName>
    </submittedName>
</protein>
<evidence type="ECO:0000313" key="1">
    <source>
        <dbReference type="EMBL" id="KKL91113.1"/>
    </source>
</evidence>